<feature type="coiled-coil region" evidence="1">
    <location>
        <begin position="55"/>
        <end position="100"/>
    </location>
</feature>
<comment type="caution">
    <text evidence="3">The sequence shown here is derived from an EMBL/GenBank/DDBJ whole genome shotgun (WGS) entry which is preliminary data.</text>
</comment>
<feature type="compositionally biased region" description="Basic and acidic residues" evidence="2">
    <location>
        <begin position="26"/>
        <end position="35"/>
    </location>
</feature>
<keyword evidence="4" id="KW-1185">Reference proteome</keyword>
<feature type="compositionally biased region" description="Acidic residues" evidence="2">
    <location>
        <begin position="262"/>
        <end position="277"/>
    </location>
</feature>
<dbReference type="STRING" id="6265.A0A0B2VCU8"/>
<keyword evidence="1" id="KW-0175">Coiled coil</keyword>
<organism evidence="3 4">
    <name type="scientific">Toxocara canis</name>
    <name type="common">Canine roundworm</name>
    <dbReference type="NCBI Taxonomy" id="6265"/>
    <lineage>
        <taxon>Eukaryota</taxon>
        <taxon>Metazoa</taxon>
        <taxon>Ecdysozoa</taxon>
        <taxon>Nematoda</taxon>
        <taxon>Chromadorea</taxon>
        <taxon>Rhabditida</taxon>
        <taxon>Spirurina</taxon>
        <taxon>Ascaridomorpha</taxon>
        <taxon>Ascaridoidea</taxon>
        <taxon>Toxocaridae</taxon>
        <taxon>Toxocara</taxon>
    </lineage>
</organism>
<proteinExistence type="predicted"/>
<dbReference type="AlphaFoldDB" id="A0A0B2VCU8"/>
<feature type="region of interest" description="Disordered" evidence="2">
    <location>
        <begin position="198"/>
        <end position="280"/>
    </location>
</feature>
<evidence type="ECO:0000313" key="4">
    <source>
        <dbReference type="Proteomes" id="UP000031036"/>
    </source>
</evidence>
<accession>A0A0B2VCU8</accession>
<gene>
    <name evidence="3" type="ORF">Tcan_18886</name>
</gene>
<name>A0A0B2VCU8_TOXCA</name>
<feature type="compositionally biased region" description="Basic and acidic residues" evidence="2">
    <location>
        <begin position="206"/>
        <end position="221"/>
    </location>
</feature>
<dbReference type="Proteomes" id="UP000031036">
    <property type="component" value="Unassembled WGS sequence"/>
</dbReference>
<sequence>MSGGRGSVSGSRKRPWRYTPPLPSDNEIRPGESGRMRTALDSSTSFSQFALNGILEKLVNEVQSLRALIADSARREDTHYRELLEENRSIKRSLKDLNTKIANFFFTRSNANENAAENGIHISNGSNAPNVNSLARVADEREDSVEAELRNIFGGADDINIPADQQSIAPVGDVVDRLHSSQMGGRAEVKSEFRCVRSLNASSSSRSREWPDVNDDLRDRISNGSVRASRRGNNEDCASQASARSKKQRGPSEVSEAKEDGEKDEGDEDDQDDDEDEATKKQRVIIKALPTDLPKPTTFRVVNCHGQSKITDEWKEYALSIYPIRPNQYWDIRKEDYEALIPDRYLKEFAKGNLEKEKNAMIRSMYDWFRYQHRIAQLKVVLSECDVAMDANSLHEVYVKKMRQRGWPIYGKKLKKCEVTLAHKQLLESFLDGTMPGR</sequence>
<dbReference type="OrthoDB" id="5823177at2759"/>
<evidence type="ECO:0000313" key="3">
    <source>
        <dbReference type="EMBL" id="KHN79358.1"/>
    </source>
</evidence>
<protein>
    <submittedName>
        <fullName evidence="3">Uncharacterized protein</fullName>
    </submittedName>
</protein>
<evidence type="ECO:0000256" key="1">
    <source>
        <dbReference type="SAM" id="Coils"/>
    </source>
</evidence>
<feature type="region of interest" description="Disordered" evidence="2">
    <location>
        <begin position="1"/>
        <end position="35"/>
    </location>
</feature>
<dbReference type="EMBL" id="JPKZ01001926">
    <property type="protein sequence ID" value="KHN79358.1"/>
    <property type="molecule type" value="Genomic_DNA"/>
</dbReference>
<evidence type="ECO:0000256" key="2">
    <source>
        <dbReference type="SAM" id="MobiDB-lite"/>
    </source>
</evidence>
<reference evidence="3 4" key="1">
    <citation type="submission" date="2014-11" db="EMBL/GenBank/DDBJ databases">
        <title>Genetic blueprint of the zoonotic pathogen Toxocara canis.</title>
        <authorList>
            <person name="Zhu X.-Q."/>
            <person name="Korhonen P.K."/>
            <person name="Cai H."/>
            <person name="Young N.D."/>
            <person name="Nejsum P."/>
            <person name="von Samson-Himmelstjerna G."/>
            <person name="Boag P.R."/>
            <person name="Tan P."/>
            <person name="Li Q."/>
            <person name="Min J."/>
            <person name="Yang Y."/>
            <person name="Wang X."/>
            <person name="Fang X."/>
            <person name="Hall R.S."/>
            <person name="Hofmann A."/>
            <person name="Sternberg P.W."/>
            <person name="Jex A.R."/>
            <person name="Gasser R.B."/>
        </authorList>
    </citation>
    <scope>NUCLEOTIDE SEQUENCE [LARGE SCALE GENOMIC DNA]</scope>
    <source>
        <strain evidence="3">PN_DK_2014</strain>
    </source>
</reference>